<dbReference type="InterPro" id="IPR018062">
    <property type="entry name" value="HTH_AraC-typ_CS"/>
</dbReference>
<dbReference type="Proteomes" id="UP000245523">
    <property type="component" value="Unassembled WGS sequence"/>
</dbReference>
<dbReference type="CDD" id="cd02208">
    <property type="entry name" value="cupin_RmlC-like"/>
    <property type="match status" value="1"/>
</dbReference>
<accession>A0ABX5LNH2</accession>
<sequence length="289" mass="32903">MPVELDLNDDRSEKIHYDFEDYPILVNKAHLSTYPNFSAPSHWHDSIEIVVVLSGFMNYNVNGKIIPMNPGEGAFVNSRQLHFGYSDEQECEFIFAVIHPILLCSSVAVEKDFVMPLVKNQNAAFLKLEKQNPIHQKVIENLKLMYQAKNSKTAPLEIQSLFAMMWASLFKLLMKENEKPKKQSGDLTILKNIVGFIQQNFSDKLTLNEIAKAGCVGQSKCCKLFNQFFHQTPNEFLTAYRLSKACELLKTSDDSIENIAFSVGFSGASYFAETFKKAFAQSPKEYRKN</sequence>
<evidence type="ECO:0000259" key="4">
    <source>
        <dbReference type="PROSITE" id="PS01124"/>
    </source>
</evidence>
<keyword evidence="6" id="KW-1185">Reference proteome</keyword>
<dbReference type="Pfam" id="PF12833">
    <property type="entry name" value="HTH_18"/>
    <property type="match status" value="1"/>
</dbReference>
<evidence type="ECO:0000256" key="2">
    <source>
        <dbReference type="ARBA" id="ARBA00023125"/>
    </source>
</evidence>
<evidence type="ECO:0000256" key="3">
    <source>
        <dbReference type="ARBA" id="ARBA00023163"/>
    </source>
</evidence>
<dbReference type="EMBL" id="QGHD01000002">
    <property type="protein sequence ID" value="PWL03985.1"/>
    <property type="molecule type" value="Genomic_DNA"/>
</dbReference>
<dbReference type="PRINTS" id="PR00032">
    <property type="entry name" value="HTHARAC"/>
</dbReference>
<evidence type="ECO:0000313" key="5">
    <source>
        <dbReference type="EMBL" id="PWL03985.1"/>
    </source>
</evidence>
<keyword evidence="1" id="KW-0805">Transcription regulation</keyword>
<proteinExistence type="predicted"/>
<comment type="caution">
    <text evidence="5">The sequence shown here is derived from an EMBL/GenBank/DDBJ whole genome shotgun (WGS) entry which is preliminary data.</text>
</comment>
<evidence type="ECO:0000313" key="6">
    <source>
        <dbReference type="Proteomes" id="UP000245523"/>
    </source>
</evidence>
<dbReference type="Gene3D" id="1.10.10.60">
    <property type="entry name" value="Homeodomain-like"/>
    <property type="match status" value="2"/>
</dbReference>
<dbReference type="Gene3D" id="2.60.120.10">
    <property type="entry name" value="Jelly Rolls"/>
    <property type="match status" value="1"/>
</dbReference>
<dbReference type="PROSITE" id="PS01124">
    <property type="entry name" value="HTH_ARAC_FAMILY_2"/>
    <property type="match status" value="1"/>
</dbReference>
<dbReference type="InterPro" id="IPR014710">
    <property type="entry name" value="RmlC-like_jellyroll"/>
</dbReference>
<dbReference type="Pfam" id="PF02311">
    <property type="entry name" value="AraC_binding"/>
    <property type="match status" value="1"/>
</dbReference>
<keyword evidence="3" id="KW-0804">Transcription</keyword>
<dbReference type="PROSITE" id="PS00041">
    <property type="entry name" value="HTH_ARAC_FAMILY_1"/>
    <property type="match status" value="1"/>
</dbReference>
<feature type="domain" description="HTH araC/xylS-type" evidence="4">
    <location>
        <begin position="191"/>
        <end position="289"/>
    </location>
</feature>
<dbReference type="RefSeq" id="WP_106197513.1">
    <property type="nucleotide sequence ID" value="NZ_JAXEIU010000031.1"/>
</dbReference>
<reference evidence="5 6" key="1">
    <citation type="submission" date="2018-05" db="EMBL/GenBank/DDBJ databases">
        <title>Animal gut microbial communities from fecal samples from Wisconsin, USA.</title>
        <authorList>
            <person name="Neumann A."/>
        </authorList>
    </citation>
    <scope>NUCLEOTIDE SEQUENCE [LARGE SCALE GENOMIC DNA]</scope>
    <source>
        <strain evidence="5 6">UWS4</strain>
    </source>
</reference>
<dbReference type="InterPro" id="IPR018060">
    <property type="entry name" value="HTH_AraC"/>
</dbReference>
<dbReference type="PANTHER" id="PTHR43280">
    <property type="entry name" value="ARAC-FAMILY TRANSCRIPTIONAL REGULATOR"/>
    <property type="match status" value="1"/>
</dbReference>
<dbReference type="PANTHER" id="PTHR43280:SF28">
    <property type="entry name" value="HTH-TYPE TRANSCRIPTIONAL ACTIVATOR RHAS"/>
    <property type="match status" value="1"/>
</dbReference>
<dbReference type="InterPro" id="IPR020449">
    <property type="entry name" value="Tscrpt_reg_AraC-type_HTH"/>
</dbReference>
<dbReference type="InterPro" id="IPR011051">
    <property type="entry name" value="RmlC_Cupin_sf"/>
</dbReference>
<organism evidence="5 6">
    <name type="scientific">Hallerella porci</name>
    <dbReference type="NCBI Taxonomy" id="1945871"/>
    <lineage>
        <taxon>Bacteria</taxon>
        <taxon>Pseudomonadati</taxon>
        <taxon>Fibrobacterota</taxon>
        <taxon>Fibrobacteria</taxon>
        <taxon>Fibrobacterales</taxon>
        <taxon>Fibrobacteraceae</taxon>
        <taxon>Hallerella</taxon>
    </lineage>
</organism>
<dbReference type="InterPro" id="IPR009057">
    <property type="entry name" value="Homeodomain-like_sf"/>
</dbReference>
<dbReference type="SUPFAM" id="SSF51182">
    <property type="entry name" value="RmlC-like cupins"/>
    <property type="match status" value="1"/>
</dbReference>
<dbReference type="SUPFAM" id="SSF46689">
    <property type="entry name" value="Homeodomain-like"/>
    <property type="match status" value="1"/>
</dbReference>
<keyword evidence="2" id="KW-0238">DNA-binding</keyword>
<dbReference type="SMART" id="SM00342">
    <property type="entry name" value="HTH_ARAC"/>
    <property type="match status" value="1"/>
</dbReference>
<dbReference type="InterPro" id="IPR003313">
    <property type="entry name" value="AraC-bd"/>
</dbReference>
<evidence type="ECO:0000256" key="1">
    <source>
        <dbReference type="ARBA" id="ARBA00023015"/>
    </source>
</evidence>
<protein>
    <submittedName>
        <fullName evidence="5">AraC-like DNA-binding protein</fullName>
    </submittedName>
</protein>
<gene>
    <name evidence="5" type="ORF">B0H50_102158</name>
</gene>
<name>A0ABX5LNH2_9BACT</name>